<accession>A0A0A3IVM3</accession>
<evidence type="ECO:0000256" key="1">
    <source>
        <dbReference type="SAM" id="Coils"/>
    </source>
</evidence>
<comment type="caution">
    <text evidence="2">The sequence shown here is derived from an EMBL/GenBank/DDBJ whole genome shotgun (WGS) entry which is preliminary data.</text>
</comment>
<keyword evidence="1" id="KW-0175">Coiled coil</keyword>
<organism evidence="2 3">
    <name type="scientific">Lysinibacillus odysseyi 34hs-1 = NBRC 100172</name>
    <dbReference type="NCBI Taxonomy" id="1220589"/>
    <lineage>
        <taxon>Bacteria</taxon>
        <taxon>Bacillati</taxon>
        <taxon>Bacillota</taxon>
        <taxon>Bacilli</taxon>
        <taxon>Bacillales</taxon>
        <taxon>Bacillaceae</taxon>
        <taxon>Lysinibacillus</taxon>
    </lineage>
</organism>
<feature type="coiled-coil region" evidence="1">
    <location>
        <begin position="197"/>
        <end position="224"/>
    </location>
</feature>
<keyword evidence="3" id="KW-1185">Reference proteome</keyword>
<gene>
    <name evidence="2" type="ORF">CD32_01095</name>
</gene>
<reference evidence="2 3" key="1">
    <citation type="submission" date="2014-02" db="EMBL/GenBank/DDBJ databases">
        <title>Draft genome sequence of Lysinibacillus odysseyi NBRC 100172.</title>
        <authorList>
            <person name="Zhang F."/>
            <person name="Wang G."/>
            <person name="Zhang L."/>
        </authorList>
    </citation>
    <scope>NUCLEOTIDE SEQUENCE [LARGE SCALE GENOMIC DNA]</scope>
    <source>
        <strain evidence="2 3">NBRC 100172</strain>
    </source>
</reference>
<proteinExistence type="predicted"/>
<sequence>MLETNPMKEKVMEILQGDPLYSVICETPLEETLYTDSYLTDIIEKKFYSTPEVAAWFEITDAQLRYYIKPFEHYIFDDMADNPTTATVIRLNMPSILKLRMILLLKDEYRVKGLKRLLGIDENGYIVKQPAATTALAPPDELANKVEVLSNVLQQMMQTGLFHMQQDDESGAMQITINESYLAQNINLLSMESIQQLSEVQDRTEKLTEESKSLQKQITELKEENKKDIAFKIRERQIENEVVSTLRTEALEQFAEQKKSGIFAKLFRSAQVELEKERFINQYLAKHLSKRLDKALREYHESS</sequence>
<dbReference type="AlphaFoldDB" id="A0A0A3IVM3"/>
<protein>
    <submittedName>
        <fullName evidence="2">Uncharacterized protein</fullName>
    </submittedName>
</protein>
<evidence type="ECO:0000313" key="2">
    <source>
        <dbReference type="EMBL" id="KGR88804.1"/>
    </source>
</evidence>
<dbReference type="eggNOG" id="ENOG502ZKGV">
    <property type="taxonomic scope" value="Bacteria"/>
</dbReference>
<dbReference type="EMBL" id="JPVP01000036">
    <property type="protein sequence ID" value="KGR88804.1"/>
    <property type="molecule type" value="Genomic_DNA"/>
</dbReference>
<dbReference type="Proteomes" id="UP000030437">
    <property type="component" value="Unassembled WGS sequence"/>
</dbReference>
<dbReference type="RefSeq" id="WP_036150320.1">
    <property type="nucleotide sequence ID" value="NZ_AVCX01000027.1"/>
</dbReference>
<dbReference type="OrthoDB" id="2738521at2"/>
<evidence type="ECO:0000313" key="3">
    <source>
        <dbReference type="Proteomes" id="UP000030437"/>
    </source>
</evidence>
<name>A0A0A3IVM3_9BACI</name>